<name>A0ACC2L8Z1_PERAE</name>
<sequence>MKLLIITTLFITLSTLVPPCTSHRTLAYSPHDQSKLPRQLPRKLRSIEVPMVQESMNGDYKSNNVKNGRSTVEKLNDQVPINTREKDMQQFMTMDYSRPRRRRPIHNWAVSGAP</sequence>
<gene>
    <name evidence="1" type="ORF">MRB53_023290</name>
</gene>
<comment type="caution">
    <text evidence="1">The sequence shown here is derived from an EMBL/GenBank/DDBJ whole genome shotgun (WGS) entry which is preliminary data.</text>
</comment>
<dbReference type="Proteomes" id="UP001234297">
    <property type="component" value="Chromosome 7"/>
</dbReference>
<protein>
    <submittedName>
        <fullName evidence="1">Uncharacterized protein</fullName>
    </submittedName>
</protein>
<dbReference type="EMBL" id="CM056815">
    <property type="protein sequence ID" value="KAJ8629967.1"/>
    <property type="molecule type" value="Genomic_DNA"/>
</dbReference>
<organism evidence="1 2">
    <name type="scientific">Persea americana</name>
    <name type="common">Avocado</name>
    <dbReference type="NCBI Taxonomy" id="3435"/>
    <lineage>
        <taxon>Eukaryota</taxon>
        <taxon>Viridiplantae</taxon>
        <taxon>Streptophyta</taxon>
        <taxon>Embryophyta</taxon>
        <taxon>Tracheophyta</taxon>
        <taxon>Spermatophyta</taxon>
        <taxon>Magnoliopsida</taxon>
        <taxon>Magnoliidae</taxon>
        <taxon>Laurales</taxon>
        <taxon>Lauraceae</taxon>
        <taxon>Persea</taxon>
    </lineage>
</organism>
<keyword evidence="2" id="KW-1185">Reference proteome</keyword>
<evidence type="ECO:0000313" key="1">
    <source>
        <dbReference type="EMBL" id="KAJ8629967.1"/>
    </source>
</evidence>
<accession>A0ACC2L8Z1</accession>
<evidence type="ECO:0000313" key="2">
    <source>
        <dbReference type="Proteomes" id="UP001234297"/>
    </source>
</evidence>
<reference evidence="1 2" key="1">
    <citation type="journal article" date="2022" name="Hortic Res">
        <title>A haplotype resolved chromosomal level avocado genome allows analysis of novel avocado genes.</title>
        <authorList>
            <person name="Nath O."/>
            <person name="Fletcher S.J."/>
            <person name="Hayward A."/>
            <person name="Shaw L.M."/>
            <person name="Masouleh A.K."/>
            <person name="Furtado A."/>
            <person name="Henry R.J."/>
            <person name="Mitter N."/>
        </authorList>
    </citation>
    <scope>NUCLEOTIDE SEQUENCE [LARGE SCALE GENOMIC DNA]</scope>
    <source>
        <strain evidence="2">cv. Hass</strain>
    </source>
</reference>
<proteinExistence type="predicted"/>